<comment type="caution">
    <text evidence="5">The sequence shown here is derived from an EMBL/GenBank/DDBJ whole genome shotgun (WGS) entry which is preliminary data.</text>
</comment>
<dbReference type="Pfam" id="PF07681">
    <property type="entry name" value="DoxX"/>
    <property type="match status" value="1"/>
</dbReference>
<evidence type="ECO:0000256" key="2">
    <source>
        <dbReference type="ARBA" id="ARBA00022692"/>
    </source>
</evidence>
<evidence type="ECO:0000313" key="6">
    <source>
        <dbReference type="Proteomes" id="UP000648722"/>
    </source>
</evidence>
<evidence type="ECO:0000313" key="5">
    <source>
        <dbReference type="EMBL" id="GGG99326.1"/>
    </source>
</evidence>
<evidence type="ECO:0008006" key="7">
    <source>
        <dbReference type="Google" id="ProtNLM"/>
    </source>
</evidence>
<name>A0ABQ1XPB7_9PROT</name>
<dbReference type="InterPro" id="IPR032808">
    <property type="entry name" value="DoxX"/>
</dbReference>
<keyword evidence="3" id="KW-1133">Transmembrane helix</keyword>
<dbReference type="Proteomes" id="UP000648722">
    <property type="component" value="Unassembled WGS sequence"/>
</dbReference>
<keyword evidence="6" id="KW-1185">Reference proteome</keyword>
<dbReference type="RefSeq" id="WP_188451855.1">
    <property type="nucleotide sequence ID" value="NZ_BMFS01000005.1"/>
</dbReference>
<evidence type="ECO:0000256" key="4">
    <source>
        <dbReference type="ARBA" id="ARBA00023136"/>
    </source>
</evidence>
<reference evidence="6" key="1">
    <citation type="journal article" date="2019" name="Int. J. Syst. Evol. Microbiol.">
        <title>The Global Catalogue of Microorganisms (GCM) 10K type strain sequencing project: providing services to taxonomists for standard genome sequencing and annotation.</title>
        <authorList>
            <consortium name="The Broad Institute Genomics Platform"/>
            <consortium name="The Broad Institute Genome Sequencing Center for Infectious Disease"/>
            <person name="Wu L."/>
            <person name="Ma J."/>
        </authorList>
    </citation>
    <scope>NUCLEOTIDE SEQUENCE [LARGE SCALE GENOMIC DNA]</scope>
    <source>
        <strain evidence="6">CGMCC 1.12766</strain>
    </source>
</reference>
<comment type="subcellular location">
    <subcellularLocation>
        <location evidence="1">Membrane</location>
        <topology evidence="1">Multi-pass membrane protein</topology>
    </subcellularLocation>
</comment>
<accession>A0ABQ1XPB7</accession>
<evidence type="ECO:0000256" key="1">
    <source>
        <dbReference type="ARBA" id="ARBA00004141"/>
    </source>
</evidence>
<proteinExistence type="predicted"/>
<organism evidence="5 6">
    <name type="scientific">Glycocaulis albus</name>
    <dbReference type="NCBI Taxonomy" id="1382801"/>
    <lineage>
        <taxon>Bacteria</taxon>
        <taxon>Pseudomonadati</taxon>
        <taxon>Pseudomonadota</taxon>
        <taxon>Alphaproteobacteria</taxon>
        <taxon>Maricaulales</taxon>
        <taxon>Maricaulaceae</taxon>
        <taxon>Glycocaulis</taxon>
    </lineage>
</organism>
<gene>
    <name evidence="5" type="ORF">GCM10007420_13970</name>
</gene>
<sequence length="91" mass="9746">MDCRRARFAGGLAGWPVTHLALASFAPADFGLLALRLLTGSFLMWGTVDNISSAERMAEFVGFLGQSGFIMPELMAPLSVYTQFICGALVS</sequence>
<keyword evidence="4" id="KW-0472">Membrane</keyword>
<keyword evidence="2" id="KW-0812">Transmembrane</keyword>
<dbReference type="EMBL" id="BMFS01000005">
    <property type="protein sequence ID" value="GGG99326.1"/>
    <property type="molecule type" value="Genomic_DNA"/>
</dbReference>
<protein>
    <recommendedName>
        <fullName evidence="7">DoxX family protein</fullName>
    </recommendedName>
</protein>
<evidence type="ECO:0000256" key="3">
    <source>
        <dbReference type="ARBA" id="ARBA00022989"/>
    </source>
</evidence>